<dbReference type="InterPro" id="IPR052162">
    <property type="entry name" value="Sensor_kinase/Photoreceptor"/>
</dbReference>
<keyword evidence="7" id="KW-0175">Coiled coil</keyword>
<dbReference type="CDD" id="cd00156">
    <property type="entry name" value="REC"/>
    <property type="match status" value="1"/>
</dbReference>
<feature type="coiled-coil region" evidence="7">
    <location>
        <begin position="122"/>
        <end position="151"/>
    </location>
</feature>
<dbReference type="CDD" id="cd00130">
    <property type="entry name" value="PAS"/>
    <property type="match status" value="5"/>
</dbReference>
<feature type="domain" description="PAS" evidence="9">
    <location>
        <begin position="417"/>
        <end position="463"/>
    </location>
</feature>
<evidence type="ECO:0000256" key="4">
    <source>
        <dbReference type="ARBA" id="ARBA00022679"/>
    </source>
</evidence>
<keyword evidence="12" id="KW-1185">Reference proteome</keyword>
<dbReference type="InterPro" id="IPR000014">
    <property type="entry name" value="PAS"/>
</dbReference>
<dbReference type="InterPro" id="IPR013655">
    <property type="entry name" value="PAS_fold_3"/>
</dbReference>
<evidence type="ECO:0000256" key="2">
    <source>
        <dbReference type="ARBA" id="ARBA00012438"/>
    </source>
</evidence>
<dbReference type="Pfam" id="PF13188">
    <property type="entry name" value="PAS_8"/>
    <property type="match status" value="1"/>
</dbReference>
<evidence type="ECO:0000256" key="3">
    <source>
        <dbReference type="ARBA" id="ARBA00022553"/>
    </source>
</evidence>
<organism evidence="11 12">
    <name type="scientific">Adhaeribacter terreus</name>
    <dbReference type="NCBI Taxonomy" id="529703"/>
    <lineage>
        <taxon>Bacteria</taxon>
        <taxon>Pseudomonadati</taxon>
        <taxon>Bacteroidota</taxon>
        <taxon>Cytophagia</taxon>
        <taxon>Cytophagales</taxon>
        <taxon>Hymenobacteraceae</taxon>
        <taxon>Adhaeribacter</taxon>
    </lineage>
</organism>
<dbReference type="SMART" id="SM00086">
    <property type="entry name" value="PAC"/>
    <property type="match status" value="4"/>
</dbReference>
<keyword evidence="3 6" id="KW-0597">Phosphoprotein</keyword>
<dbReference type="Proteomes" id="UP001596161">
    <property type="component" value="Unassembled WGS sequence"/>
</dbReference>
<evidence type="ECO:0000259" key="9">
    <source>
        <dbReference type="PROSITE" id="PS50112"/>
    </source>
</evidence>
<reference evidence="12" key="1">
    <citation type="journal article" date="2019" name="Int. J. Syst. Evol. Microbiol.">
        <title>The Global Catalogue of Microorganisms (GCM) 10K type strain sequencing project: providing services to taxonomists for standard genome sequencing and annotation.</title>
        <authorList>
            <consortium name="The Broad Institute Genomics Platform"/>
            <consortium name="The Broad Institute Genome Sequencing Center for Infectious Disease"/>
            <person name="Wu L."/>
            <person name="Ma J."/>
        </authorList>
    </citation>
    <scope>NUCLEOTIDE SEQUENCE [LARGE SCALE GENOMIC DNA]</scope>
    <source>
        <strain evidence="12">KACC 12602</strain>
    </source>
</reference>
<evidence type="ECO:0000259" key="8">
    <source>
        <dbReference type="PROSITE" id="PS50110"/>
    </source>
</evidence>
<sequence>MEPAAIKILILEHDPNDLELLQYALKKTALPYVSEVVQTREAFIKTIQDFGPDIILSDFSLPTFDGLSAFKIKQELCTNTPFIIVSGTIGEENAVDLIKQGVTDYVLKERLYQIGPKITRAIKEAEESRKKELAEKEVARKRKQLKASYKQTRNLLESISEGFFAANKNWTVTYWNHAAERLLLTPKEKILGKNLWDVFEAAVHTRFFEEYHRVITEQVPITFDEYFAPLDRWYEVTAAPANDGLTGFFRDVTEMKLAQEKIKHNEKRFRALLQNSTDGLTLLSADGTVIERTPSAIKILELDFSEESGKFRLDLVHPDDLSAIANACEAVKMQPEQAQLIEYRMLMPAGNYKWIEANVNNQLGNPAVNAIVINFRDITERKLAELALRKHTIMLNKGEEMAKLGSWYEEINTGIGYWSEETFRIFGLMPGEIVPSKEAYFSFIHPEDLPEVEKIIAQSFAYHNGVAMHHRIIRKDGEIRNVYLESKFDSNHNTKEDILFGVLQDVTEQKKAEENLRKSEARLKEAQAIGKIGNWEISYATGKSEWSDEIYRIFGVEKESVEPAAETFTSFIHPEDLELVTNTVNSTKEKLMPGSAEFRFFRPDGEARYGYSDWRYKIDKLGNPTSIFGILQDITDKKLAELALEQSEAKYRSLFELSPIPMWVFDVETYQFLHVNEAAVRHYGYNHDEFLSMTIKDIRPSEDIGTLETTVQTNARSGIFHFGNTEHILKSGDIIQVEIQSNLIDYEGRKARIVLARDISERLRYIEAIEDQNEKLREIAWIQSHVVRAPLARIMGLTALLKSNHVPDSNTLELLNYLVDSANELDGVIKNIVKETENLQKIA</sequence>
<feature type="domain" description="PAC" evidence="10">
    <location>
        <begin position="466"/>
        <end position="518"/>
    </location>
</feature>
<name>A0ABW0EE66_9BACT</name>
<evidence type="ECO:0000256" key="1">
    <source>
        <dbReference type="ARBA" id="ARBA00000085"/>
    </source>
</evidence>
<dbReference type="PANTHER" id="PTHR43304:SF1">
    <property type="entry name" value="PAC DOMAIN-CONTAINING PROTEIN"/>
    <property type="match status" value="1"/>
</dbReference>
<feature type="domain" description="Response regulatory" evidence="8">
    <location>
        <begin position="7"/>
        <end position="123"/>
    </location>
</feature>
<dbReference type="PANTHER" id="PTHR43304">
    <property type="entry name" value="PHYTOCHROME-LIKE PROTEIN CPH1"/>
    <property type="match status" value="1"/>
</dbReference>
<dbReference type="InterPro" id="IPR011006">
    <property type="entry name" value="CheY-like_superfamily"/>
</dbReference>
<proteinExistence type="predicted"/>
<feature type="domain" description="PAS" evidence="9">
    <location>
        <begin position="546"/>
        <end position="591"/>
    </location>
</feature>
<evidence type="ECO:0000256" key="6">
    <source>
        <dbReference type="PROSITE-ProRule" id="PRU00169"/>
    </source>
</evidence>
<evidence type="ECO:0000256" key="7">
    <source>
        <dbReference type="SAM" id="Coils"/>
    </source>
</evidence>
<feature type="domain" description="PAC" evidence="10">
    <location>
        <begin position="339"/>
        <end position="390"/>
    </location>
</feature>
<dbReference type="SUPFAM" id="SSF52172">
    <property type="entry name" value="CheY-like"/>
    <property type="match status" value="1"/>
</dbReference>
<keyword evidence="5" id="KW-0418">Kinase</keyword>
<dbReference type="Pfam" id="PF00989">
    <property type="entry name" value="PAS"/>
    <property type="match status" value="1"/>
</dbReference>
<dbReference type="InterPro" id="IPR001789">
    <property type="entry name" value="Sig_transdc_resp-reg_receiver"/>
</dbReference>
<dbReference type="SMART" id="SM00448">
    <property type="entry name" value="REC"/>
    <property type="match status" value="1"/>
</dbReference>
<dbReference type="Pfam" id="PF08447">
    <property type="entry name" value="PAS_3"/>
    <property type="match status" value="2"/>
</dbReference>
<dbReference type="InterPro" id="IPR036097">
    <property type="entry name" value="HisK_dim/P_sf"/>
</dbReference>
<keyword evidence="4" id="KW-0808">Transferase</keyword>
<comment type="catalytic activity">
    <reaction evidence="1">
        <text>ATP + protein L-histidine = ADP + protein N-phospho-L-histidine.</text>
        <dbReference type="EC" id="2.7.13.3"/>
    </reaction>
</comment>
<dbReference type="PROSITE" id="PS50112">
    <property type="entry name" value="PAS"/>
    <property type="match status" value="5"/>
</dbReference>
<dbReference type="SMART" id="SM00091">
    <property type="entry name" value="PAS"/>
    <property type="match status" value="5"/>
</dbReference>
<feature type="domain" description="PAS" evidence="9">
    <location>
        <begin position="647"/>
        <end position="718"/>
    </location>
</feature>
<evidence type="ECO:0000313" key="11">
    <source>
        <dbReference type="EMBL" id="MFC5271199.1"/>
    </source>
</evidence>
<feature type="modified residue" description="4-aspartylphosphate" evidence="6">
    <location>
        <position position="58"/>
    </location>
</feature>
<dbReference type="EMBL" id="JBHSKT010000006">
    <property type="protein sequence ID" value="MFC5271199.1"/>
    <property type="molecule type" value="Genomic_DNA"/>
</dbReference>
<dbReference type="InterPro" id="IPR003661">
    <property type="entry name" value="HisK_dim/P_dom"/>
</dbReference>
<dbReference type="SUPFAM" id="SSF55785">
    <property type="entry name" value="PYP-like sensor domain (PAS domain)"/>
    <property type="match status" value="5"/>
</dbReference>
<gene>
    <name evidence="11" type="ORF">ACFPIB_11300</name>
</gene>
<dbReference type="InterPro" id="IPR035965">
    <property type="entry name" value="PAS-like_dom_sf"/>
</dbReference>
<comment type="caution">
    <text evidence="11">The sequence shown here is derived from an EMBL/GenBank/DDBJ whole genome shotgun (WGS) entry which is preliminary data.</text>
</comment>
<dbReference type="Pfam" id="PF08448">
    <property type="entry name" value="PAS_4"/>
    <property type="match status" value="1"/>
</dbReference>
<accession>A0ABW0EE66</accession>
<dbReference type="InterPro" id="IPR013656">
    <property type="entry name" value="PAS_4"/>
</dbReference>
<dbReference type="RefSeq" id="WP_378017566.1">
    <property type="nucleotide sequence ID" value="NZ_JBHSKT010000006.1"/>
</dbReference>
<dbReference type="SUPFAM" id="SSF47384">
    <property type="entry name" value="Homodimeric domain of signal transducing histidine kinase"/>
    <property type="match status" value="1"/>
</dbReference>
<dbReference type="InterPro" id="IPR000700">
    <property type="entry name" value="PAS-assoc_C"/>
</dbReference>
<feature type="domain" description="PAC" evidence="10">
    <location>
        <begin position="594"/>
        <end position="646"/>
    </location>
</feature>
<dbReference type="Pfam" id="PF00072">
    <property type="entry name" value="Response_reg"/>
    <property type="match status" value="1"/>
</dbReference>
<protein>
    <recommendedName>
        <fullName evidence="2">histidine kinase</fullName>
        <ecNumber evidence="2">2.7.13.3</ecNumber>
    </recommendedName>
</protein>
<dbReference type="InterPro" id="IPR013767">
    <property type="entry name" value="PAS_fold"/>
</dbReference>
<feature type="domain" description="PAS" evidence="9">
    <location>
        <begin position="265"/>
        <end position="324"/>
    </location>
</feature>
<dbReference type="InterPro" id="IPR001610">
    <property type="entry name" value="PAC"/>
</dbReference>
<evidence type="ECO:0000259" key="10">
    <source>
        <dbReference type="PROSITE" id="PS50113"/>
    </source>
</evidence>
<evidence type="ECO:0000256" key="5">
    <source>
        <dbReference type="ARBA" id="ARBA00022777"/>
    </source>
</evidence>
<dbReference type="Gene3D" id="3.30.450.20">
    <property type="entry name" value="PAS domain"/>
    <property type="match status" value="5"/>
</dbReference>
<dbReference type="PROSITE" id="PS50113">
    <property type="entry name" value="PAC"/>
    <property type="match status" value="3"/>
</dbReference>
<dbReference type="Gene3D" id="2.10.70.100">
    <property type="match status" value="2"/>
</dbReference>
<dbReference type="Gene3D" id="3.40.50.2300">
    <property type="match status" value="1"/>
</dbReference>
<evidence type="ECO:0000313" key="12">
    <source>
        <dbReference type="Proteomes" id="UP001596161"/>
    </source>
</evidence>
<dbReference type="PROSITE" id="PS50110">
    <property type="entry name" value="RESPONSE_REGULATORY"/>
    <property type="match status" value="1"/>
</dbReference>
<dbReference type="EC" id="2.7.13.3" evidence="2"/>
<feature type="domain" description="PAS" evidence="9">
    <location>
        <begin position="148"/>
        <end position="218"/>
    </location>
</feature>
<dbReference type="CDD" id="cd00082">
    <property type="entry name" value="HisKA"/>
    <property type="match status" value="1"/>
</dbReference>
<dbReference type="NCBIfam" id="TIGR00229">
    <property type="entry name" value="sensory_box"/>
    <property type="match status" value="5"/>
</dbReference>